<protein>
    <submittedName>
        <fullName evidence="1">14540_t:CDS:1</fullName>
    </submittedName>
</protein>
<proteinExistence type="predicted"/>
<comment type="caution">
    <text evidence="1">The sequence shown here is derived from an EMBL/GenBank/DDBJ whole genome shotgun (WGS) entry which is preliminary data.</text>
</comment>
<dbReference type="AlphaFoldDB" id="A0A9N8ZX81"/>
<sequence>MVLLVEALCKSRTFFTLYIGDNRLGLLGSRALAEIFQKNTALTTRKLYRVETSINDGIILVEDVLQNKTLASLDFNNKLQKESTDALSKNPTLASFNLINTEGVVALENSLYNNTTLTSLNIN</sequence>
<accession>A0A9N8ZX81</accession>
<dbReference type="OrthoDB" id="10034042at2759"/>
<dbReference type="SUPFAM" id="SSF52047">
    <property type="entry name" value="RNI-like"/>
    <property type="match status" value="1"/>
</dbReference>
<reference evidence="1" key="1">
    <citation type="submission" date="2021-06" db="EMBL/GenBank/DDBJ databases">
        <authorList>
            <person name="Kallberg Y."/>
            <person name="Tangrot J."/>
            <person name="Rosling A."/>
        </authorList>
    </citation>
    <scope>NUCLEOTIDE SEQUENCE</scope>
    <source>
        <strain evidence="1">FL966</strain>
    </source>
</reference>
<dbReference type="Proteomes" id="UP000789759">
    <property type="component" value="Unassembled WGS sequence"/>
</dbReference>
<organism evidence="1 2">
    <name type="scientific">Cetraspora pellucida</name>
    <dbReference type="NCBI Taxonomy" id="1433469"/>
    <lineage>
        <taxon>Eukaryota</taxon>
        <taxon>Fungi</taxon>
        <taxon>Fungi incertae sedis</taxon>
        <taxon>Mucoromycota</taxon>
        <taxon>Glomeromycotina</taxon>
        <taxon>Glomeromycetes</taxon>
        <taxon>Diversisporales</taxon>
        <taxon>Gigasporaceae</taxon>
        <taxon>Cetraspora</taxon>
    </lineage>
</organism>
<evidence type="ECO:0000313" key="2">
    <source>
        <dbReference type="Proteomes" id="UP000789759"/>
    </source>
</evidence>
<keyword evidence="2" id="KW-1185">Reference proteome</keyword>
<evidence type="ECO:0000313" key="1">
    <source>
        <dbReference type="EMBL" id="CAG8511639.1"/>
    </source>
</evidence>
<name>A0A9N8ZX81_9GLOM</name>
<dbReference type="EMBL" id="CAJVQA010001358">
    <property type="protein sequence ID" value="CAG8511639.1"/>
    <property type="molecule type" value="Genomic_DNA"/>
</dbReference>
<gene>
    <name evidence="1" type="ORF">CPELLU_LOCUS2945</name>
</gene>
<dbReference type="InterPro" id="IPR032675">
    <property type="entry name" value="LRR_dom_sf"/>
</dbReference>
<dbReference type="Gene3D" id="3.80.10.10">
    <property type="entry name" value="Ribonuclease Inhibitor"/>
    <property type="match status" value="1"/>
</dbReference>